<dbReference type="AlphaFoldDB" id="A0A0F9UUY5"/>
<organism evidence="1">
    <name type="scientific">marine sediment metagenome</name>
    <dbReference type="NCBI Taxonomy" id="412755"/>
    <lineage>
        <taxon>unclassified sequences</taxon>
        <taxon>metagenomes</taxon>
        <taxon>ecological metagenomes</taxon>
    </lineage>
</organism>
<protein>
    <submittedName>
        <fullName evidence="1">Uncharacterized protein</fullName>
    </submittedName>
</protein>
<proteinExistence type="predicted"/>
<gene>
    <name evidence="1" type="ORF">LCGC14_0164890</name>
</gene>
<sequence>MADRRERKFTFRSGPLARRPQSVGTPEYIIGDQVLTLFPDLRDFTQAVVLSKGINTVRVLRQDGGEEIVEADDLHFQEAGNNGVLYQPGVPVLVDVHVRAARQSGIIVASLGVPDRFVVTLDADGSTREVPLNNLVFFAGEPPIIPQVDSNWNVKDIVPDPTFSEFSFEFDEDFN</sequence>
<accession>A0A0F9UUY5</accession>
<reference evidence="1" key="1">
    <citation type="journal article" date="2015" name="Nature">
        <title>Complex archaea that bridge the gap between prokaryotes and eukaryotes.</title>
        <authorList>
            <person name="Spang A."/>
            <person name="Saw J.H."/>
            <person name="Jorgensen S.L."/>
            <person name="Zaremba-Niedzwiedzka K."/>
            <person name="Martijn J."/>
            <person name="Lind A.E."/>
            <person name="van Eijk R."/>
            <person name="Schleper C."/>
            <person name="Guy L."/>
            <person name="Ettema T.J."/>
        </authorList>
    </citation>
    <scope>NUCLEOTIDE SEQUENCE</scope>
</reference>
<comment type="caution">
    <text evidence="1">The sequence shown here is derived from an EMBL/GenBank/DDBJ whole genome shotgun (WGS) entry which is preliminary data.</text>
</comment>
<evidence type="ECO:0000313" key="1">
    <source>
        <dbReference type="EMBL" id="KKN96845.1"/>
    </source>
</evidence>
<dbReference type="EMBL" id="LAZR01000062">
    <property type="protein sequence ID" value="KKN96845.1"/>
    <property type="molecule type" value="Genomic_DNA"/>
</dbReference>
<name>A0A0F9UUY5_9ZZZZ</name>